<evidence type="ECO:0000313" key="1">
    <source>
        <dbReference type="EMBL" id="EDK33551.1"/>
    </source>
</evidence>
<evidence type="ECO:0008006" key="3">
    <source>
        <dbReference type="Google" id="ProtNLM"/>
    </source>
</evidence>
<dbReference type="SUPFAM" id="SSF51735">
    <property type="entry name" value="NAD(P)-binding Rossmann-fold domains"/>
    <property type="match status" value="1"/>
</dbReference>
<dbReference type="eggNOG" id="COG1748">
    <property type="taxonomic scope" value="Bacteria"/>
</dbReference>
<dbReference type="Proteomes" id="UP000002411">
    <property type="component" value="Chromosome"/>
</dbReference>
<organism evidence="1 2">
    <name type="scientific">Clostridium kluyveri (strain ATCC 8527 / DSM 555 / NBRC 12016 / NCIMB 10680 / K1)</name>
    <dbReference type="NCBI Taxonomy" id="431943"/>
    <lineage>
        <taxon>Bacteria</taxon>
        <taxon>Bacillati</taxon>
        <taxon>Bacillota</taxon>
        <taxon>Clostridia</taxon>
        <taxon>Eubacteriales</taxon>
        <taxon>Clostridiaceae</taxon>
        <taxon>Clostridium</taxon>
    </lineage>
</organism>
<reference evidence="1 2" key="1">
    <citation type="journal article" date="2008" name="Proc. Natl. Acad. Sci. U.S.A.">
        <title>The genome of Clostridium kluyveri, a strict anaerobe with unique metabolic features.</title>
        <authorList>
            <person name="Seedorf H."/>
            <person name="Fricke W.F."/>
            <person name="Veith B."/>
            <person name="Brueggemann H."/>
            <person name="Liesegang H."/>
            <person name="Strittmatter A."/>
            <person name="Miethke M."/>
            <person name="Buckel W."/>
            <person name="Hinderberger J."/>
            <person name="Li F."/>
            <person name="Hagemeier C."/>
            <person name="Thauer R.K."/>
            <person name="Gottschalk G."/>
        </authorList>
    </citation>
    <scope>NUCLEOTIDE SEQUENCE [LARGE SCALE GENOMIC DNA]</scope>
    <source>
        <strain evidence="2">ATCC 8527 / DSM 555 / NCIMB 10680</strain>
    </source>
</reference>
<accession>A5N8C0</accession>
<dbReference type="Gene3D" id="3.40.50.720">
    <property type="entry name" value="NAD(P)-binding Rossmann-like Domain"/>
    <property type="match status" value="1"/>
</dbReference>
<keyword evidence="2" id="KW-1185">Reference proteome</keyword>
<dbReference type="HOGENOM" id="CLU_044850_1_0_9"/>
<dbReference type="EMBL" id="CP000673">
    <property type="protein sequence ID" value="EDK33551.1"/>
    <property type="molecule type" value="Genomic_DNA"/>
</dbReference>
<dbReference type="InterPro" id="IPR036291">
    <property type="entry name" value="NAD(P)-bd_dom_sf"/>
</dbReference>
<dbReference type="RefSeq" id="WP_012101901.1">
    <property type="nucleotide sequence ID" value="NC_009706.1"/>
</dbReference>
<protein>
    <recommendedName>
        <fullName evidence="3">Saccharopine dehydrogenase NADP binding domain-containing protein</fullName>
    </recommendedName>
</protein>
<name>A5N8C0_CLOK5</name>
<dbReference type="KEGG" id="ckl:CKL_1509"/>
<gene>
    <name evidence="1" type="ordered locus">CKL_1509</name>
</gene>
<proteinExistence type="predicted"/>
<sequence length="358" mass="40455">MIGIVGGKGEIGLECVNLLNDYEREPIKIGIRNSNAIVDEKNKLYEFIDIKNRKSCFEFAKDCDCIINCTNVRGSDIYNLIDAAGKYKAKFVDVNYHNSQEKIEIYNTTIYHGVGASPGLTEVLPKIIANKFEQITELKLYYTTVGRFTFSAAKEYLRYIESGEVYSATVLKNGDIIPCANDRPVISLPIGNEKWNTLPYIDERTVAMCKQLNLENAGFYMCIQDGYTYEFLKNIWLKYKDDKDKTAQELVKASEIDCLHQETYSGFVLEAEGIIDQCKCNMNLIMKSPSASKLTALAVTATALLSLDSKEEFCVLDMSAVPFVDLLLDKMSEVDPLFFHKIYKNKTLSSINTFEGEI</sequence>
<dbReference type="STRING" id="431943.CKL_1509"/>
<dbReference type="AlphaFoldDB" id="A5N8C0"/>
<evidence type="ECO:0000313" key="2">
    <source>
        <dbReference type="Proteomes" id="UP000002411"/>
    </source>
</evidence>